<keyword evidence="4 9" id="KW-0859">Xylose metabolism</keyword>
<proteinExistence type="inferred from homology"/>
<feature type="active site" evidence="9">
    <location>
        <position position="100"/>
    </location>
</feature>
<evidence type="ECO:0000256" key="11">
    <source>
        <dbReference type="RuleBase" id="RU000610"/>
    </source>
</evidence>
<feature type="binding site" evidence="9">
    <location>
        <position position="270"/>
    </location>
    <ligand>
        <name>Mg(2+)</name>
        <dbReference type="ChEBI" id="CHEBI:18420"/>
        <label>2</label>
    </ligand>
</feature>
<protein>
    <recommendedName>
        <fullName evidence="3 9">Xylose isomerase</fullName>
        <ecNumber evidence="3 9">5.3.1.5</ecNumber>
    </recommendedName>
</protein>
<evidence type="ECO:0000256" key="5">
    <source>
        <dbReference type="ARBA" id="ARBA00022723"/>
    </source>
</evidence>
<evidence type="ECO:0000256" key="7">
    <source>
        <dbReference type="ARBA" id="ARBA00023277"/>
    </source>
</evidence>
<dbReference type="EMBL" id="DSZT01000150">
    <property type="protein sequence ID" value="HGU42206.1"/>
    <property type="molecule type" value="Genomic_DNA"/>
</dbReference>
<accession>A0A7C4VWY6</accession>
<keyword evidence="9" id="KW-0963">Cytoplasm</keyword>
<evidence type="ECO:0000256" key="8">
    <source>
        <dbReference type="ARBA" id="ARBA00033659"/>
    </source>
</evidence>
<name>A0A7C4VWY6_FERPE</name>
<feature type="binding site" evidence="9">
    <location>
        <position position="306"/>
    </location>
    <ligand>
        <name>Mg(2+)</name>
        <dbReference type="ChEBI" id="CHEBI:18420"/>
        <label>2</label>
    </ligand>
</feature>
<evidence type="ECO:0000256" key="6">
    <source>
        <dbReference type="ARBA" id="ARBA00023235"/>
    </source>
</evidence>
<keyword evidence="7 9" id="KW-0119">Carbohydrate metabolism</keyword>
<feature type="binding site" evidence="9">
    <location>
        <position position="267"/>
    </location>
    <ligand>
        <name>Mg(2+)</name>
        <dbReference type="ChEBI" id="CHEBI:18420"/>
        <label>2</label>
    </ligand>
</feature>
<comment type="similarity">
    <text evidence="1 9 10">Belongs to the xylose isomerase family.</text>
</comment>
<dbReference type="HAMAP" id="MF_00455">
    <property type="entry name" value="Xylose_isom_A"/>
    <property type="match status" value="1"/>
</dbReference>
<comment type="subunit">
    <text evidence="2 9 11">Homotetramer.</text>
</comment>
<comment type="cofactor">
    <cofactor evidence="9">
        <name>Mg(2+)</name>
        <dbReference type="ChEBI" id="CHEBI:18420"/>
    </cofactor>
    <text evidence="9">Binds 2 magnesium ions per subunit.</text>
</comment>
<feature type="active site" evidence="9">
    <location>
        <position position="103"/>
    </location>
</feature>
<dbReference type="SUPFAM" id="SSF51658">
    <property type="entry name" value="Xylose isomerase-like"/>
    <property type="match status" value="1"/>
</dbReference>
<feature type="binding site" evidence="9">
    <location>
        <position position="267"/>
    </location>
    <ligand>
        <name>Mg(2+)</name>
        <dbReference type="ChEBI" id="CHEBI:18420"/>
        <label>1</label>
    </ligand>
</feature>
<comment type="subcellular location">
    <subcellularLocation>
        <location evidence="9 11">Cytoplasm</location>
    </subcellularLocation>
</comment>
<gene>
    <name evidence="9 13" type="primary">xylA</name>
    <name evidence="13" type="ORF">ENT72_04730</name>
    <name evidence="12" type="ORF">ENU12_07610</name>
</gene>
<keyword evidence="9" id="KW-0460">Magnesium</keyword>
<comment type="catalytic activity">
    <reaction evidence="8 9 10">
        <text>alpha-D-xylose = alpha-D-xylulofuranose</text>
        <dbReference type="Rhea" id="RHEA:22816"/>
        <dbReference type="ChEBI" id="CHEBI:28518"/>
        <dbReference type="ChEBI" id="CHEBI:188998"/>
        <dbReference type="EC" id="5.3.1.5"/>
    </reaction>
</comment>
<feature type="binding site" evidence="9">
    <location>
        <position position="231"/>
    </location>
    <ligand>
        <name>Mg(2+)</name>
        <dbReference type="ChEBI" id="CHEBI:18420"/>
        <label>1</label>
    </ligand>
</feature>
<evidence type="ECO:0000256" key="2">
    <source>
        <dbReference type="ARBA" id="ARBA00011881"/>
    </source>
</evidence>
<dbReference type="PANTHER" id="PTHR48408:SF1">
    <property type="entry name" value="XYLOSE ISOMERASE"/>
    <property type="match status" value="1"/>
</dbReference>
<comment type="caution">
    <text evidence="13">The sequence shown here is derived from an EMBL/GenBank/DDBJ whole genome shotgun (WGS) entry which is preliminary data.</text>
</comment>
<evidence type="ECO:0000256" key="4">
    <source>
        <dbReference type="ARBA" id="ARBA00022629"/>
    </source>
</evidence>
<dbReference type="NCBIfam" id="TIGR02630">
    <property type="entry name" value="xylose_isom_A"/>
    <property type="match status" value="1"/>
</dbReference>
<keyword evidence="6 9" id="KW-0413">Isomerase</keyword>
<organism evidence="13">
    <name type="scientific">Fervidobacterium pennivorans</name>
    <dbReference type="NCBI Taxonomy" id="93466"/>
    <lineage>
        <taxon>Bacteria</taxon>
        <taxon>Thermotogati</taxon>
        <taxon>Thermotogota</taxon>
        <taxon>Thermotogae</taxon>
        <taxon>Thermotogales</taxon>
        <taxon>Fervidobacteriaceae</taxon>
        <taxon>Fervidobacterium</taxon>
    </lineage>
</organism>
<dbReference type="Gene3D" id="3.20.20.150">
    <property type="entry name" value="Divalent-metal-dependent TIM barrel enzymes"/>
    <property type="match status" value="1"/>
</dbReference>
<evidence type="ECO:0000256" key="9">
    <source>
        <dbReference type="HAMAP-Rule" id="MF_00455"/>
    </source>
</evidence>
<dbReference type="NCBIfam" id="NF003998">
    <property type="entry name" value="PRK05474.1"/>
    <property type="match status" value="1"/>
</dbReference>
<dbReference type="PRINTS" id="PR00688">
    <property type="entry name" value="XYLOSISMRASE"/>
</dbReference>
<dbReference type="GO" id="GO:0042732">
    <property type="term" value="P:D-xylose metabolic process"/>
    <property type="evidence" value="ECO:0007669"/>
    <property type="project" value="UniProtKB-UniRule"/>
</dbReference>
<dbReference type="EC" id="5.3.1.5" evidence="3 9"/>
<feature type="binding site" evidence="9">
    <location>
        <position position="337"/>
    </location>
    <ligand>
        <name>Mg(2+)</name>
        <dbReference type="ChEBI" id="CHEBI:18420"/>
        <label>1</label>
    </ligand>
</feature>
<dbReference type="GO" id="GO:0005737">
    <property type="term" value="C:cytoplasm"/>
    <property type="evidence" value="ECO:0007669"/>
    <property type="project" value="UniProtKB-SubCell"/>
</dbReference>
<evidence type="ECO:0000256" key="10">
    <source>
        <dbReference type="RuleBase" id="RU000609"/>
    </source>
</evidence>
<dbReference type="AlphaFoldDB" id="A0A7C4VWY6"/>
<dbReference type="PANTHER" id="PTHR48408">
    <property type="match status" value="1"/>
</dbReference>
<evidence type="ECO:0000313" key="13">
    <source>
        <dbReference type="EMBL" id="HGU42206.1"/>
    </source>
</evidence>
<sequence length="437" mass="50242">METMYFEVGKIVYEGPDSKNLLSYKFYNPEEEVLGKKMKEWFKFAVAYWHTFNSRGQDPFGDPTFNRPWFHNDPVSTSFAKIDALFEFCEKTGIEYFTFHDRDLAPEGLSLKESNKILDKVVEKLKEYMKTSNIKLLWGTANLFSHPRYAQGAATSPNPDVFAYAAGQVKKMLDVTKELGGLGYVLWGGREGYDNLLLTDSVLEEKLMARFLQLVVEYKKQIKFEGVLMIEPKPKEPTKHQYDFDASTVLHFLRKYGLFDEFKLNIEANHATLAGHTFAHELRVARINGKLGSIDANRGDLLLGWDTDQFPTDVYETTLAMYEVIENGGLDCGLNFDAKVRRASTDPEDLIYAHVSSMDAFALGLRLAARLREEIKPLVEERYAEYYNREIGTKILNGRVSMQELSDYAENLKDITLRSLKQELIEMIMNNIMFTTR</sequence>
<evidence type="ECO:0000256" key="3">
    <source>
        <dbReference type="ARBA" id="ARBA00011958"/>
    </source>
</evidence>
<feature type="binding site" evidence="9">
    <location>
        <position position="308"/>
    </location>
    <ligand>
        <name>Mg(2+)</name>
        <dbReference type="ChEBI" id="CHEBI:18420"/>
        <label>2</label>
    </ligand>
</feature>
<evidence type="ECO:0000256" key="1">
    <source>
        <dbReference type="ARBA" id="ARBA00005765"/>
    </source>
</evidence>
<dbReference type="InterPro" id="IPR036237">
    <property type="entry name" value="Xyl_isomerase-like_sf"/>
</dbReference>
<feature type="binding site" evidence="9">
    <location>
        <position position="295"/>
    </location>
    <ligand>
        <name>Mg(2+)</name>
        <dbReference type="ChEBI" id="CHEBI:18420"/>
        <label>1</label>
    </ligand>
</feature>
<dbReference type="InterPro" id="IPR001998">
    <property type="entry name" value="Xylose_isomerase"/>
</dbReference>
<keyword evidence="5 9" id="KW-0479">Metal-binding</keyword>
<dbReference type="EMBL" id="DTBH01000154">
    <property type="protein sequence ID" value="HGQ77747.1"/>
    <property type="molecule type" value="Genomic_DNA"/>
</dbReference>
<dbReference type="InterPro" id="IPR013452">
    <property type="entry name" value="Xylose_isom_bac"/>
</dbReference>
<reference evidence="13" key="1">
    <citation type="journal article" date="2020" name="mSystems">
        <title>Genome- and Community-Level Interaction Insights into Carbon Utilization and Element Cycling Functions of Hydrothermarchaeota in Hydrothermal Sediment.</title>
        <authorList>
            <person name="Zhou Z."/>
            <person name="Liu Y."/>
            <person name="Xu W."/>
            <person name="Pan J."/>
            <person name="Luo Z.H."/>
            <person name="Li M."/>
        </authorList>
    </citation>
    <scope>NUCLEOTIDE SEQUENCE [LARGE SCALE GENOMIC DNA]</scope>
    <source>
        <strain evidence="13">SpSt-604</strain>
        <strain evidence="12">SpSt-640</strain>
    </source>
</reference>
<dbReference type="GO" id="GO:0000287">
    <property type="term" value="F:magnesium ion binding"/>
    <property type="evidence" value="ECO:0007669"/>
    <property type="project" value="UniProtKB-UniRule"/>
</dbReference>
<evidence type="ECO:0000313" key="12">
    <source>
        <dbReference type="EMBL" id="HGQ77747.1"/>
    </source>
</evidence>
<dbReference type="GO" id="GO:0009045">
    <property type="term" value="F:xylose isomerase activity"/>
    <property type="evidence" value="ECO:0007669"/>
    <property type="project" value="UniProtKB-UniRule"/>
</dbReference>
<dbReference type="PROSITE" id="PS51415">
    <property type="entry name" value="XYLOSE_ISOMERASE"/>
    <property type="match status" value="1"/>
</dbReference>